<keyword evidence="2" id="KW-1185">Reference proteome</keyword>
<organism evidence="1 2">
    <name type="scientific">Ephemerocybe angulata</name>
    <dbReference type="NCBI Taxonomy" id="980116"/>
    <lineage>
        <taxon>Eukaryota</taxon>
        <taxon>Fungi</taxon>
        <taxon>Dikarya</taxon>
        <taxon>Basidiomycota</taxon>
        <taxon>Agaricomycotina</taxon>
        <taxon>Agaricomycetes</taxon>
        <taxon>Agaricomycetidae</taxon>
        <taxon>Agaricales</taxon>
        <taxon>Agaricineae</taxon>
        <taxon>Psathyrellaceae</taxon>
        <taxon>Ephemerocybe</taxon>
    </lineage>
</organism>
<dbReference type="Gene3D" id="3.80.10.10">
    <property type="entry name" value="Ribonuclease Inhibitor"/>
    <property type="match status" value="1"/>
</dbReference>
<sequence length="518" mass="58171">MNRCLETPEILQLICEQLPIEGTSDRQRLLAVALSCRAWREPALERLWFRIQSFRPLIATLPSDLWTVEKKVGPNAIKFVVLGLRRAITSADLVRYKSYYARRIREVDISVLDRTFSPEAWQGLHLATNWEHGALSPFAHKIAWSMAAATQTVLSKEALNQAFPFFSLFLGPKATCLHFTLGSDVPIQLKVTGPSTTIFVGNYLKSFTWENLEVLRVANLSAEAISHISALPRLATLDVWNLKGLSRLPTRQAHLAAMSATAFPSLGTLKIVADVQVVEAFVQKIPPTNQLHTLKCILESDPSDMDVNGLKKLLRTVRIHCHVGHLRKLVVKVGPSALPTEEYETIAHDEGIDLHPILGFTKLETLTINLPETTVNLTDADVRTISKAFPQIRKLKIDTDIHDSRIPLITHHHLLNLIYDCGHLKKLGLRFNATQITGEEEAPGLFDKPTILEKLWVGDSPAYSPENIASFFKTHCPNLPSQNILLADLHEKYPESTAIMMYQRRWNNAKAILRLRSG</sequence>
<evidence type="ECO:0000313" key="2">
    <source>
        <dbReference type="Proteomes" id="UP000541558"/>
    </source>
</evidence>
<dbReference type="Proteomes" id="UP000541558">
    <property type="component" value="Unassembled WGS sequence"/>
</dbReference>
<dbReference type="SUPFAM" id="SSF52047">
    <property type="entry name" value="RNI-like"/>
    <property type="match status" value="1"/>
</dbReference>
<name>A0A8H5AYM1_9AGAR</name>
<comment type="caution">
    <text evidence="1">The sequence shown here is derived from an EMBL/GenBank/DDBJ whole genome shotgun (WGS) entry which is preliminary data.</text>
</comment>
<reference evidence="1 2" key="1">
    <citation type="journal article" date="2020" name="ISME J.">
        <title>Uncovering the hidden diversity of litter-decomposition mechanisms in mushroom-forming fungi.</title>
        <authorList>
            <person name="Floudas D."/>
            <person name="Bentzer J."/>
            <person name="Ahren D."/>
            <person name="Johansson T."/>
            <person name="Persson P."/>
            <person name="Tunlid A."/>
        </authorList>
    </citation>
    <scope>NUCLEOTIDE SEQUENCE [LARGE SCALE GENOMIC DNA]</scope>
    <source>
        <strain evidence="1 2">CBS 175.51</strain>
    </source>
</reference>
<dbReference type="InterPro" id="IPR032675">
    <property type="entry name" value="LRR_dom_sf"/>
</dbReference>
<dbReference type="AlphaFoldDB" id="A0A8H5AYM1"/>
<accession>A0A8H5AYM1</accession>
<gene>
    <name evidence="1" type="ORF">D9611_008517</name>
</gene>
<protein>
    <recommendedName>
        <fullName evidence="3">F-box domain-containing protein</fullName>
    </recommendedName>
</protein>
<evidence type="ECO:0008006" key="3">
    <source>
        <dbReference type="Google" id="ProtNLM"/>
    </source>
</evidence>
<evidence type="ECO:0000313" key="1">
    <source>
        <dbReference type="EMBL" id="KAF5313414.1"/>
    </source>
</evidence>
<dbReference type="OrthoDB" id="2841072at2759"/>
<proteinExistence type="predicted"/>
<dbReference type="EMBL" id="JAACJK010000224">
    <property type="protein sequence ID" value="KAF5313414.1"/>
    <property type="molecule type" value="Genomic_DNA"/>
</dbReference>